<name>A0AAV9CJ40_ACOCL</name>
<gene>
    <name evidence="1" type="primary">XDH</name>
    <name evidence="1" type="ORF">QJS10_CPB19g01056</name>
</gene>
<protein>
    <submittedName>
        <fullName evidence="1">Xanthine dehydrogenase</fullName>
    </submittedName>
</protein>
<organism evidence="1 2">
    <name type="scientific">Acorus calamus</name>
    <name type="common">Sweet flag</name>
    <dbReference type="NCBI Taxonomy" id="4465"/>
    <lineage>
        <taxon>Eukaryota</taxon>
        <taxon>Viridiplantae</taxon>
        <taxon>Streptophyta</taxon>
        <taxon>Embryophyta</taxon>
        <taxon>Tracheophyta</taxon>
        <taxon>Spermatophyta</taxon>
        <taxon>Magnoliopsida</taxon>
        <taxon>Liliopsida</taxon>
        <taxon>Acoraceae</taxon>
        <taxon>Acorus</taxon>
    </lineage>
</organism>
<comment type="caution">
    <text evidence="1">The sequence shown here is derived from an EMBL/GenBank/DDBJ whole genome shotgun (WGS) entry which is preliminary data.</text>
</comment>
<reference evidence="1" key="2">
    <citation type="submission" date="2023-06" db="EMBL/GenBank/DDBJ databases">
        <authorList>
            <person name="Ma L."/>
            <person name="Liu K.-W."/>
            <person name="Li Z."/>
            <person name="Hsiao Y.-Y."/>
            <person name="Qi Y."/>
            <person name="Fu T."/>
            <person name="Tang G."/>
            <person name="Zhang D."/>
            <person name="Sun W.-H."/>
            <person name="Liu D.-K."/>
            <person name="Li Y."/>
            <person name="Chen G.-Z."/>
            <person name="Liu X.-D."/>
            <person name="Liao X.-Y."/>
            <person name="Jiang Y.-T."/>
            <person name="Yu X."/>
            <person name="Hao Y."/>
            <person name="Huang J."/>
            <person name="Zhao X.-W."/>
            <person name="Ke S."/>
            <person name="Chen Y.-Y."/>
            <person name="Wu W.-L."/>
            <person name="Hsu J.-L."/>
            <person name="Lin Y.-F."/>
            <person name="Huang M.-D."/>
            <person name="Li C.-Y."/>
            <person name="Huang L."/>
            <person name="Wang Z.-W."/>
            <person name="Zhao X."/>
            <person name="Zhong W.-Y."/>
            <person name="Peng D.-H."/>
            <person name="Ahmad S."/>
            <person name="Lan S."/>
            <person name="Zhang J.-S."/>
            <person name="Tsai W.-C."/>
            <person name="Van De Peer Y."/>
            <person name="Liu Z.-J."/>
        </authorList>
    </citation>
    <scope>NUCLEOTIDE SEQUENCE</scope>
    <source>
        <strain evidence="1">CP</strain>
        <tissue evidence="1">Leaves</tissue>
    </source>
</reference>
<evidence type="ECO:0000313" key="1">
    <source>
        <dbReference type="EMBL" id="KAK1288945.1"/>
    </source>
</evidence>
<keyword evidence="2" id="KW-1185">Reference proteome</keyword>
<sequence length="89" mass="9650">MGALTAVGDGLDGGEDFADEIIVYVNGVRRVLSDGLAHMTLLQYLRDRRSLYKRSQGVPNPKAIHSSKAVGEPPLFLASSVFSQSRMQS</sequence>
<dbReference type="EMBL" id="JAUJYO010000019">
    <property type="protein sequence ID" value="KAK1288945.1"/>
    <property type="molecule type" value="Genomic_DNA"/>
</dbReference>
<dbReference type="Gene3D" id="3.30.365.10">
    <property type="entry name" value="Aldehyde oxidase/xanthine dehydrogenase, molybdopterin binding domain"/>
    <property type="match status" value="1"/>
</dbReference>
<evidence type="ECO:0000313" key="2">
    <source>
        <dbReference type="Proteomes" id="UP001180020"/>
    </source>
</evidence>
<accession>A0AAV9CJ40</accession>
<reference evidence="1" key="1">
    <citation type="journal article" date="2023" name="Nat. Commun.">
        <title>Diploid and tetraploid genomes of Acorus and the evolution of monocots.</title>
        <authorList>
            <person name="Ma L."/>
            <person name="Liu K.W."/>
            <person name="Li Z."/>
            <person name="Hsiao Y.Y."/>
            <person name="Qi Y."/>
            <person name="Fu T."/>
            <person name="Tang G.D."/>
            <person name="Zhang D."/>
            <person name="Sun W.H."/>
            <person name="Liu D.K."/>
            <person name="Li Y."/>
            <person name="Chen G.Z."/>
            <person name="Liu X.D."/>
            <person name="Liao X.Y."/>
            <person name="Jiang Y.T."/>
            <person name="Yu X."/>
            <person name="Hao Y."/>
            <person name="Huang J."/>
            <person name="Zhao X.W."/>
            <person name="Ke S."/>
            <person name="Chen Y.Y."/>
            <person name="Wu W.L."/>
            <person name="Hsu J.L."/>
            <person name="Lin Y.F."/>
            <person name="Huang M.D."/>
            <person name="Li C.Y."/>
            <person name="Huang L."/>
            <person name="Wang Z.W."/>
            <person name="Zhao X."/>
            <person name="Zhong W.Y."/>
            <person name="Peng D.H."/>
            <person name="Ahmad S."/>
            <person name="Lan S."/>
            <person name="Zhang J.S."/>
            <person name="Tsai W.C."/>
            <person name="Van de Peer Y."/>
            <person name="Liu Z.J."/>
        </authorList>
    </citation>
    <scope>NUCLEOTIDE SEQUENCE</scope>
    <source>
        <strain evidence="1">CP</strain>
    </source>
</reference>
<dbReference type="AlphaFoldDB" id="A0AAV9CJ40"/>
<dbReference type="Proteomes" id="UP001180020">
    <property type="component" value="Unassembled WGS sequence"/>
</dbReference>
<proteinExistence type="predicted"/>